<reference evidence="1 2" key="1">
    <citation type="submission" date="2011-08" db="EMBL/GenBank/DDBJ databases">
        <authorList>
            <person name="Weinstock G."/>
            <person name="Sodergren E."/>
            <person name="Clifton S."/>
            <person name="Fulton L."/>
            <person name="Fulton B."/>
            <person name="Courtney L."/>
            <person name="Fronick C."/>
            <person name="Harrison M."/>
            <person name="Strong C."/>
            <person name="Farmer C."/>
            <person name="Delahaunty K."/>
            <person name="Markovic C."/>
            <person name="Hall O."/>
            <person name="Minx P."/>
            <person name="Tomlinson C."/>
            <person name="Mitreva M."/>
            <person name="Hou S."/>
            <person name="Chen J."/>
            <person name="Wollam A."/>
            <person name="Pepin K.H."/>
            <person name="Johnson M."/>
            <person name="Bhonagiri V."/>
            <person name="Zhang X."/>
            <person name="Suruliraj S."/>
            <person name="Warren W."/>
            <person name="Chinwalla A."/>
            <person name="Mardis E.R."/>
            <person name="Wilson R.K."/>
        </authorList>
    </citation>
    <scope>NUCLEOTIDE SEQUENCE [LARGE SCALE GENOMIC DNA]</scope>
    <source>
        <strain evidence="1 2">DSM 18206</strain>
    </source>
</reference>
<accession>G6AU81</accession>
<organism evidence="1 2">
    <name type="scientific">Leyella stercorea DSM 18206</name>
    <dbReference type="NCBI Taxonomy" id="1002367"/>
    <lineage>
        <taxon>Bacteria</taxon>
        <taxon>Pseudomonadati</taxon>
        <taxon>Bacteroidota</taxon>
        <taxon>Bacteroidia</taxon>
        <taxon>Bacteroidales</taxon>
        <taxon>Prevotellaceae</taxon>
        <taxon>Leyella</taxon>
    </lineage>
</organism>
<dbReference type="Proteomes" id="UP000004407">
    <property type="component" value="Unassembled WGS sequence"/>
</dbReference>
<name>G6AU81_9BACT</name>
<evidence type="ECO:0000313" key="2">
    <source>
        <dbReference type="Proteomes" id="UP000004407"/>
    </source>
</evidence>
<dbReference type="InterPro" id="IPR025462">
    <property type="entry name" value="DUF4313"/>
</dbReference>
<protein>
    <recommendedName>
        <fullName evidence="3">DUF4313 domain-containing protein</fullName>
    </recommendedName>
</protein>
<evidence type="ECO:0000313" key="1">
    <source>
        <dbReference type="EMBL" id="EHJ42020.1"/>
    </source>
</evidence>
<evidence type="ECO:0008006" key="3">
    <source>
        <dbReference type="Google" id="ProtNLM"/>
    </source>
</evidence>
<sequence length="166" mass="19169">MDITFAIVRAENADYLCHHANGIYVDVSNPMRTFVAGEDKFRLIEPDRSLERKEYRFRGQNCYLVPRFYANGWLALLLQSVEDESEYIVLSVNLEEMDALGLPDRTFIDVNHYPDAMAFLSANGLATDSGYKRRSGFVEYPMVMLNLALIYQHFPKTFQEADIDCF</sequence>
<dbReference type="HOGENOM" id="CLU_136624_0_0_10"/>
<comment type="caution">
    <text evidence="1">The sequence shown here is derived from an EMBL/GenBank/DDBJ whole genome shotgun (WGS) entry which is preliminary data.</text>
</comment>
<gene>
    <name evidence="1" type="ORF">HMPREF0673_00165</name>
</gene>
<dbReference type="eggNOG" id="ENOG5033PBC">
    <property type="taxonomic scope" value="Bacteria"/>
</dbReference>
<dbReference type="EMBL" id="AFZZ01000023">
    <property type="protein sequence ID" value="EHJ42020.1"/>
    <property type="molecule type" value="Genomic_DNA"/>
</dbReference>
<dbReference type="GeneID" id="78336071"/>
<dbReference type="AlphaFoldDB" id="G6AU81"/>
<dbReference type="Pfam" id="PF14190">
    <property type="entry name" value="DUF4313"/>
    <property type="match status" value="1"/>
</dbReference>
<proteinExistence type="predicted"/>
<dbReference type="RefSeq" id="WP_007896843.1">
    <property type="nucleotide sequence ID" value="NZ_JH379348.1"/>
</dbReference>